<dbReference type="STRING" id="1797724.A3A48_00715"/>
<name>A0A1F5GUK5_9BACT</name>
<dbReference type="SMART" id="SM00849">
    <property type="entry name" value="Lactamase_B"/>
    <property type="match status" value="1"/>
</dbReference>
<dbReference type="PANTHER" id="PTHR46018:SF2">
    <property type="entry name" value="ZINC PHOSPHODIESTERASE ELAC PROTEIN 1"/>
    <property type="match status" value="1"/>
</dbReference>
<feature type="domain" description="Metallo-beta-lactamase" evidence="1">
    <location>
        <begin position="18"/>
        <end position="217"/>
    </location>
</feature>
<dbReference type="EMBL" id="MFBN01000015">
    <property type="protein sequence ID" value="OGD95582.1"/>
    <property type="molecule type" value="Genomic_DNA"/>
</dbReference>
<dbReference type="SUPFAM" id="SSF56281">
    <property type="entry name" value="Metallo-hydrolase/oxidoreductase"/>
    <property type="match status" value="1"/>
</dbReference>
<comment type="caution">
    <text evidence="2">The sequence shown here is derived from an EMBL/GenBank/DDBJ whole genome shotgun (WGS) entry which is preliminary data.</text>
</comment>
<evidence type="ECO:0000259" key="1">
    <source>
        <dbReference type="SMART" id="SM00849"/>
    </source>
</evidence>
<dbReference type="Pfam" id="PF12706">
    <property type="entry name" value="Lactamase_B_2"/>
    <property type="match status" value="1"/>
</dbReference>
<sequence length="254" mass="28729">MKITFLGTNGWYSSPTGDTPCIVIDSKDQYVILDAGNGIYKLNDYITEEKPISLFISHFHIDHISGLHTLNNFEFKQGIDVYVGKNRTKDFETIVNPPFTIGYKPKPENIYNLKSEIRLHEFSEVTQYIPFRVAAIKQHHAYVDHGFVIELEGKTIAYTGDCGFTDASKKLAKDATLLISECSNKKTPKPDNWGHFDPELAGNLAYESGVKHLILTHFGAHLYKTHAERKWAERESKKIFSNSVAATDGLEFVL</sequence>
<gene>
    <name evidence="2" type="ORF">A3A48_00715</name>
</gene>
<dbReference type="InterPro" id="IPR001279">
    <property type="entry name" value="Metallo-B-lactamas"/>
</dbReference>
<organism evidence="2 3">
    <name type="scientific">Candidatus Curtissbacteria bacterium RIFCSPLOWO2_01_FULL_37_9</name>
    <dbReference type="NCBI Taxonomy" id="1797724"/>
    <lineage>
        <taxon>Bacteria</taxon>
        <taxon>Candidatus Curtissiibacteriota</taxon>
    </lineage>
</organism>
<dbReference type="GO" id="GO:0042781">
    <property type="term" value="F:3'-tRNA processing endoribonuclease activity"/>
    <property type="evidence" value="ECO:0007669"/>
    <property type="project" value="TreeGrafter"/>
</dbReference>
<dbReference type="Gene3D" id="3.60.15.10">
    <property type="entry name" value="Ribonuclease Z/Hydroxyacylglutathione hydrolase-like"/>
    <property type="match status" value="1"/>
</dbReference>
<accession>A0A1F5GUK5</accession>
<dbReference type="Proteomes" id="UP000178336">
    <property type="component" value="Unassembled WGS sequence"/>
</dbReference>
<evidence type="ECO:0000313" key="3">
    <source>
        <dbReference type="Proteomes" id="UP000178336"/>
    </source>
</evidence>
<dbReference type="InterPro" id="IPR036866">
    <property type="entry name" value="RibonucZ/Hydroxyglut_hydro"/>
</dbReference>
<dbReference type="CDD" id="cd16272">
    <property type="entry name" value="RNaseZ_MBL-fold"/>
    <property type="match status" value="1"/>
</dbReference>
<evidence type="ECO:0000313" key="2">
    <source>
        <dbReference type="EMBL" id="OGD95582.1"/>
    </source>
</evidence>
<protein>
    <recommendedName>
        <fullName evidence="1">Metallo-beta-lactamase domain-containing protein</fullName>
    </recommendedName>
</protein>
<dbReference type="AlphaFoldDB" id="A0A1F5GUK5"/>
<reference evidence="2 3" key="1">
    <citation type="journal article" date="2016" name="Nat. Commun.">
        <title>Thousands of microbial genomes shed light on interconnected biogeochemical processes in an aquifer system.</title>
        <authorList>
            <person name="Anantharaman K."/>
            <person name="Brown C.T."/>
            <person name="Hug L.A."/>
            <person name="Sharon I."/>
            <person name="Castelle C.J."/>
            <person name="Probst A.J."/>
            <person name="Thomas B.C."/>
            <person name="Singh A."/>
            <person name="Wilkins M.J."/>
            <person name="Karaoz U."/>
            <person name="Brodie E.L."/>
            <person name="Williams K.H."/>
            <person name="Hubbard S.S."/>
            <person name="Banfield J.F."/>
        </authorList>
    </citation>
    <scope>NUCLEOTIDE SEQUENCE [LARGE SCALE GENOMIC DNA]</scope>
</reference>
<proteinExistence type="predicted"/>
<dbReference type="PANTHER" id="PTHR46018">
    <property type="entry name" value="ZINC PHOSPHODIESTERASE ELAC PROTEIN 1"/>
    <property type="match status" value="1"/>
</dbReference>